<dbReference type="RefSeq" id="WP_082343107.1">
    <property type="nucleotide sequence ID" value="NZ_CP012332.1"/>
</dbReference>
<evidence type="ECO:0000256" key="6">
    <source>
        <dbReference type="HAMAP-Rule" id="MF_00322"/>
    </source>
</evidence>
<dbReference type="EC" id="5.6.2.2" evidence="6"/>
<dbReference type="InterPro" id="IPR036890">
    <property type="entry name" value="HATPase_C_sf"/>
</dbReference>
<dbReference type="InterPro" id="IPR005734">
    <property type="entry name" value="TopoVI_B"/>
</dbReference>
<dbReference type="SUPFAM" id="SSF55874">
    <property type="entry name" value="ATPase domain of HSP90 chaperone/DNA topoisomerase II/histidine kinase"/>
    <property type="match status" value="1"/>
</dbReference>
<accession>A0A0K1PEX0</accession>
<evidence type="ECO:0000256" key="2">
    <source>
        <dbReference type="ARBA" id="ARBA00022840"/>
    </source>
</evidence>
<dbReference type="EMBL" id="CP012332">
    <property type="protein sequence ID" value="AKU92065.1"/>
    <property type="molecule type" value="Genomic_DNA"/>
</dbReference>
<evidence type="ECO:0000256" key="5">
    <source>
        <dbReference type="ARBA" id="ARBA00023235"/>
    </source>
</evidence>
<feature type="region of interest" description="Disordered" evidence="7">
    <location>
        <begin position="489"/>
        <end position="518"/>
    </location>
</feature>
<dbReference type="AlphaFoldDB" id="A0A0K1PEX0"/>
<dbReference type="GO" id="GO:0006260">
    <property type="term" value="P:DNA replication"/>
    <property type="evidence" value="ECO:0007669"/>
    <property type="project" value="UniProtKB-UniRule"/>
</dbReference>
<feature type="compositionally biased region" description="Gly residues" evidence="7">
    <location>
        <begin position="52"/>
        <end position="88"/>
    </location>
</feature>
<comment type="subunit">
    <text evidence="6">Homodimer. Heterotetramer of two Top6A and two Top6B chains.</text>
</comment>
<keyword evidence="10" id="KW-1185">Reference proteome</keyword>
<evidence type="ECO:0000256" key="3">
    <source>
        <dbReference type="ARBA" id="ARBA00023029"/>
    </source>
</evidence>
<dbReference type="HAMAP" id="MF_00322">
    <property type="entry name" value="Top6B"/>
    <property type="match status" value="1"/>
</dbReference>
<feature type="compositionally biased region" description="Low complexity" evidence="7">
    <location>
        <begin position="89"/>
        <end position="112"/>
    </location>
</feature>
<dbReference type="SUPFAM" id="SSF54211">
    <property type="entry name" value="Ribosomal protein S5 domain 2-like"/>
    <property type="match status" value="1"/>
</dbReference>
<dbReference type="Gene3D" id="1.10.8.50">
    <property type="match status" value="1"/>
</dbReference>
<name>A0A0K1PEX0_9BACT</name>
<organism evidence="9 10">
    <name type="scientific">Vulgatibacter incomptus</name>
    <dbReference type="NCBI Taxonomy" id="1391653"/>
    <lineage>
        <taxon>Bacteria</taxon>
        <taxon>Pseudomonadati</taxon>
        <taxon>Myxococcota</taxon>
        <taxon>Myxococcia</taxon>
        <taxon>Myxococcales</taxon>
        <taxon>Cystobacterineae</taxon>
        <taxon>Vulgatibacteraceae</taxon>
        <taxon>Vulgatibacter</taxon>
    </lineage>
</organism>
<dbReference type="Proteomes" id="UP000055590">
    <property type="component" value="Chromosome"/>
</dbReference>
<protein>
    <recommendedName>
        <fullName evidence="6">Type 2 DNA topoisomerase 6 subunit B</fullName>
        <ecNumber evidence="6">5.6.2.2</ecNumber>
    </recommendedName>
    <alternativeName>
        <fullName evidence="6">Type II DNA topoisomerase VI subunit B</fullName>
        <shortName evidence="6">TopoVI-B</shortName>
    </alternativeName>
</protein>
<feature type="compositionally biased region" description="Low complexity" evidence="7">
    <location>
        <begin position="24"/>
        <end position="51"/>
    </location>
</feature>
<evidence type="ECO:0000256" key="1">
    <source>
        <dbReference type="ARBA" id="ARBA00022741"/>
    </source>
</evidence>
<keyword evidence="1 6" id="KW-0547">Nucleotide-binding</keyword>
<dbReference type="OrthoDB" id="223149at2"/>
<feature type="binding site" evidence="6">
    <location>
        <begin position="245"/>
        <end position="252"/>
    </location>
    <ligand>
        <name>ATP</name>
        <dbReference type="ChEBI" id="CHEBI:30616"/>
    </ligand>
</feature>
<dbReference type="Gene3D" id="3.30.565.10">
    <property type="entry name" value="Histidine kinase-like ATPase, C-terminal domain"/>
    <property type="match status" value="1"/>
</dbReference>
<feature type="region of interest" description="Disordered" evidence="7">
    <location>
        <begin position="712"/>
        <end position="738"/>
    </location>
</feature>
<dbReference type="InterPro" id="IPR020568">
    <property type="entry name" value="Ribosomal_Su5_D2-typ_SF"/>
</dbReference>
<dbReference type="InterPro" id="IPR014721">
    <property type="entry name" value="Ribsml_uS5_D2-typ_fold_subgr"/>
</dbReference>
<dbReference type="KEGG" id="vin:AKJ08_2452"/>
<keyword evidence="5 6" id="KW-0413">Isomerase</keyword>
<feature type="binding site" evidence="6">
    <location>
        <position position="180"/>
    </location>
    <ligand>
        <name>ATP</name>
        <dbReference type="ChEBI" id="CHEBI:30616"/>
    </ligand>
</feature>
<dbReference type="InterPro" id="IPR010979">
    <property type="entry name" value="Ribosomal_uS13-like_H2TH"/>
</dbReference>
<evidence type="ECO:0000259" key="8">
    <source>
        <dbReference type="SMART" id="SM00387"/>
    </source>
</evidence>
<dbReference type="PATRIC" id="fig|1391653.3.peg.2556"/>
<evidence type="ECO:0000313" key="9">
    <source>
        <dbReference type="EMBL" id="AKU92065.1"/>
    </source>
</evidence>
<keyword evidence="2 6" id="KW-0067">ATP-binding</keyword>
<dbReference type="GO" id="GO:0003918">
    <property type="term" value="F:DNA topoisomerase type II (double strand cut, ATP-hydrolyzing) activity"/>
    <property type="evidence" value="ECO:0007669"/>
    <property type="project" value="UniProtKB-UniRule"/>
</dbReference>
<proteinExistence type="inferred from homology"/>
<feature type="compositionally biased region" description="Low complexity" evidence="7">
    <location>
        <begin position="120"/>
        <end position="129"/>
    </location>
</feature>
<dbReference type="Pfam" id="PF09239">
    <property type="entry name" value="Topo-VIb_trans"/>
    <property type="match status" value="1"/>
</dbReference>
<comment type="catalytic activity">
    <reaction evidence="6">
        <text>ATP-dependent breakage, passage and rejoining of double-stranded DNA.</text>
        <dbReference type="EC" id="5.6.2.2"/>
    </reaction>
</comment>
<dbReference type="Pfam" id="PF02518">
    <property type="entry name" value="HATPase_c"/>
    <property type="match status" value="1"/>
</dbReference>
<evidence type="ECO:0000256" key="7">
    <source>
        <dbReference type="SAM" id="MobiDB-lite"/>
    </source>
</evidence>
<evidence type="ECO:0000313" key="10">
    <source>
        <dbReference type="Proteomes" id="UP000055590"/>
    </source>
</evidence>
<feature type="domain" description="Histidine kinase/HSP90-like ATPase" evidence="8">
    <location>
        <begin position="165"/>
        <end position="318"/>
    </location>
</feature>
<sequence>MAKGKAKSGRDGGQGVQLELLSPASGARATAGKASSGKAGASKAGASKAGAGKAGAGKAGAGKAGAGKAGAGKAGAGKAGAGKAGAGKTGAARAKGGAKAPAPRSRAKAPPSDEIEVAAEAETPASEAPAKPRRKATAEQMAQRQREISVSEFFAKNRHLLGFDSPTKALLTTVKEAVDNSLDACEESGILPDLTIEIRAVPGASDRFVVSVEDNGPGIVKAQVPKIFGKLLYGSKFHRLKQSRGQQGIGISAAAMYGQITTGKPVQVWTKTGKGRPAHRLEVQLDTRKNVPVVLSDTEVDLEKDHGTTVELELQADYGRGQRYLLRYVEQTVLANPHLALTFLRPGADPLVFPRASTEPPKEALEIKPHPHGVEVGTLMLMATESKYRDVRSFLQNSFSRVSGGVADEILGNAGLKRTLRTQQLADDRELAEKLRQGILDTRIMAPSTNCLSPIGDELIRQGLISFLSVVEEEAEELPQLELLEKGARRGRKKAPVKTSEEKQAELEKAAADAVPPEPGEEIIKGKKFFIVSSTRPPKVYRGNPFQVEVGLAYGGDWPQDKTIELYRFANRVPLLFQRGACGVTDAVMKTDWKKYELQQPRGALPVGPMALLVHIASVWVPFTSESKEAIAHYPELLAEIRLALQDCGRKLAAFIRKRKAAAYELKRRSIFELYIDELARSLHEITGADREKVKGDLVVLAREITGGEETDEILDRVASNPKKRRPTDEELEAEEER</sequence>
<keyword evidence="3 6" id="KW-0799">Topoisomerase</keyword>
<feature type="compositionally biased region" description="Basic and acidic residues" evidence="7">
    <location>
        <begin position="499"/>
        <end position="511"/>
    </location>
</feature>
<feature type="binding site" evidence="6">
    <location>
        <position position="214"/>
    </location>
    <ligand>
        <name>ATP</name>
        <dbReference type="ChEBI" id="CHEBI:30616"/>
    </ligand>
</feature>
<feature type="binding site" evidence="6">
    <location>
        <position position="628"/>
    </location>
    <ligand>
        <name>ATP</name>
        <dbReference type="ChEBI" id="CHEBI:30616"/>
    </ligand>
</feature>
<dbReference type="Gene3D" id="3.30.230.10">
    <property type="match status" value="1"/>
</dbReference>
<comment type="function">
    <text evidence="6">Relaxes both positive and negative superturns and exhibits a strong decatenase activity.</text>
</comment>
<comment type="similarity">
    <text evidence="6">Belongs to the TOP6B family.</text>
</comment>
<dbReference type="GO" id="GO:0003677">
    <property type="term" value="F:DNA binding"/>
    <property type="evidence" value="ECO:0007669"/>
    <property type="project" value="UniProtKB-UniRule"/>
</dbReference>
<dbReference type="InterPro" id="IPR015320">
    <property type="entry name" value="TopoVI_B_transducer"/>
</dbReference>
<gene>
    <name evidence="6" type="primary">top6B</name>
    <name evidence="9" type="ORF">AKJ08_2452</name>
</gene>
<evidence type="ECO:0000256" key="4">
    <source>
        <dbReference type="ARBA" id="ARBA00023125"/>
    </source>
</evidence>
<dbReference type="CDD" id="cd00823">
    <property type="entry name" value="TopoIIB_Trans"/>
    <property type="match status" value="1"/>
</dbReference>
<dbReference type="NCBIfam" id="NF003218">
    <property type="entry name" value="PRK04184.1"/>
    <property type="match status" value="1"/>
</dbReference>
<dbReference type="InterPro" id="IPR003594">
    <property type="entry name" value="HATPase_dom"/>
</dbReference>
<dbReference type="PANTHER" id="PTHR48444:SF1">
    <property type="entry name" value="DNA TOPOISOMERASE 6 SUBUNIT B"/>
    <property type="match status" value="1"/>
</dbReference>
<dbReference type="SUPFAM" id="SSF46946">
    <property type="entry name" value="S13-like H2TH domain"/>
    <property type="match status" value="1"/>
</dbReference>
<feature type="binding site" evidence="6">
    <location>
        <begin position="235"/>
        <end position="236"/>
    </location>
    <ligand>
        <name>ATP</name>
        <dbReference type="ChEBI" id="CHEBI:30616"/>
    </ligand>
</feature>
<reference evidence="9 10" key="1">
    <citation type="submission" date="2015-08" db="EMBL/GenBank/DDBJ databases">
        <authorList>
            <person name="Babu N.S."/>
            <person name="Beckwith C.J."/>
            <person name="Beseler K.G."/>
            <person name="Brison A."/>
            <person name="Carone J.V."/>
            <person name="Caskin T.P."/>
            <person name="Diamond M."/>
            <person name="Durham M.E."/>
            <person name="Foxe J.M."/>
            <person name="Go M."/>
            <person name="Henderson B.A."/>
            <person name="Jones I.B."/>
            <person name="McGettigan J.A."/>
            <person name="Micheletti S.J."/>
            <person name="Nasrallah M.E."/>
            <person name="Ortiz D."/>
            <person name="Piller C.R."/>
            <person name="Privatt S.R."/>
            <person name="Schneider S.L."/>
            <person name="Sharp S."/>
            <person name="Smith T.C."/>
            <person name="Stanton J.D."/>
            <person name="Ullery H.E."/>
            <person name="Wilson R.J."/>
            <person name="Serrano M.G."/>
            <person name="Buck G."/>
            <person name="Lee V."/>
            <person name="Wang Y."/>
            <person name="Carvalho R."/>
            <person name="Voegtly L."/>
            <person name="Shi R."/>
            <person name="Duckworth R."/>
            <person name="Johnson A."/>
            <person name="Loviza R."/>
            <person name="Walstead R."/>
            <person name="Shah Z."/>
            <person name="Kiflezghi M."/>
            <person name="Wade K."/>
            <person name="Ball S.L."/>
            <person name="Bradley K.W."/>
            <person name="Asai D.J."/>
            <person name="Bowman C.A."/>
            <person name="Russell D.A."/>
            <person name="Pope W.H."/>
            <person name="Jacobs-Sera D."/>
            <person name="Hendrix R.W."/>
            <person name="Hatfull G.F."/>
        </authorList>
    </citation>
    <scope>NUCLEOTIDE SEQUENCE [LARGE SCALE GENOMIC DNA]</scope>
    <source>
        <strain evidence="9 10">DSM 27710</strain>
    </source>
</reference>
<dbReference type="SMART" id="SM00387">
    <property type="entry name" value="HATPase_c"/>
    <property type="match status" value="1"/>
</dbReference>
<dbReference type="PANTHER" id="PTHR48444">
    <property type="entry name" value="DNA TOPOISOMERASE 6 SUBUNIT B"/>
    <property type="match status" value="1"/>
</dbReference>
<dbReference type="GO" id="GO:0006265">
    <property type="term" value="P:DNA topological change"/>
    <property type="evidence" value="ECO:0007669"/>
    <property type="project" value="UniProtKB-UniRule"/>
</dbReference>
<dbReference type="GO" id="GO:0005524">
    <property type="term" value="F:ATP binding"/>
    <property type="evidence" value="ECO:0007669"/>
    <property type="project" value="UniProtKB-UniRule"/>
</dbReference>
<dbReference type="STRING" id="1391653.AKJ08_2452"/>
<keyword evidence="4 6" id="KW-0238">DNA-binding</keyword>
<feature type="region of interest" description="Disordered" evidence="7">
    <location>
        <begin position="1"/>
        <end position="143"/>
    </location>
</feature>